<dbReference type="InterPro" id="IPR002838">
    <property type="entry name" value="AIM24"/>
</dbReference>
<dbReference type="NCBIfam" id="TIGR00266">
    <property type="entry name" value="TIGR00266 family protein"/>
    <property type="match status" value="1"/>
</dbReference>
<dbReference type="Pfam" id="PF01987">
    <property type="entry name" value="AIM24"/>
    <property type="match status" value="1"/>
</dbReference>
<protein>
    <submittedName>
        <fullName evidence="1">DUF124 domain-containing protein</fullName>
    </submittedName>
</protein>
<dbReference type="PANTHER" id="PTHR43657">
    <property type="entry name" value="TRYPTOPHAN RNA-BINDING ATTENUATOR PROTEIN-LIKE PROTEIN"/>
    <property type="match status" value="1"/>
</dbReference>
<accession>A0A0S2W6Q2</accession>
<dbReference type="InterPro" id="IPR016031">
    <property type="entry name" value="Trp_RNA-bd_attenuator-like_dom"/>
</dbReference>
<dbReference type="EMBL" id="CP011307">
    <property type="protein sequence ID" value="ALP94946.1"/>
    <property type="molecule type" value="Genomic_DNA"/>
</dbReference>
<reference evidence="1 2" key="1">
    <citation type="journal article" date="2015" name="Nat. Commun.">
        <title>Production of butyrate from lysine and the Amadori product fructoselysine by a human gut commensal.</title>
        <authorList>
            <person name="Bui T.P."/>
            <person name="Ritari J."/>
            <person name="Boeren S."/>
            <person name="de Waard P."/>
            <person name="Plugge C.M."/>
            <person name="de Vos W.M."/>
        </authorList>
    </citation>
    <scope>NUCLEOTIDE SEQUENCE [LARGE SCALE GENOMIC DNA]</scope>
    <source>
        <strain evidence="1 2">AF211</strain>
    </source>
</reference>
<evidence type="ECO:0000313" key="1">
    <source>
        <dbReference type="EMBL" id="ALP94946.1"/>
    </source>
</evidence>
<reference evidence="2" key="2">
    <citation type="submission" date="2015-04" db="EMBL/GenBank/DDBJ databases">
        <title>A butyrogenic pathway from the amino acid lysine in a human gut commensal.</title>
        <authorList>
            <person name="de Vos W.M."/>
            <person name="Bui N.T.P."/>
            <person name="Plugge C.M."/>
            <person name="Ritari J."/>
        </authorList>
    </citation>
    <scope>NUCLEOTIDE SEQUENCE [LARGE SCALE GENOMIC DNA]</scope>
    <source>
        <strain evidence="2">AF211</strain>
    </source>
</reference>
<dbReference type="RefSeq" id="WP_058118246.1">
    <property type="nucleotide sequence ID" value="NZ_CALICV010000063.1"/>
</dbReference>
<dbReference type="AlphaFoldDB" id="A0A0S2W6Q2"/>
<keyword evidence="2" id="KW-1185">Reference proteome</keyword>
<dbReference type="SUPFAM" id="SSF51219">
    <property type="entry name" value="TRAP-like"/>
    <property type="match status" value="1"/>
</dbReference>
<name>A0A0S2W6Q2_9FIRM</name>
<dbReference type="Gene3D" id="3.60.160.10">
    <property type="entry name" value="Mitochondrial biogenesis AIM24"/>
    <property type="match status" value="1"/>
</dbReference>
<evidence type="ECO:0000313" key="2">
    <source>
        <dbReference type="Proteomes" id="UP000064844"/>
    </source>
</evidence>
<dbReference type="Proteomes" id="UP000064844">
    <property type="component" value="Chromosome"/>
</dbReference>
<dbReference type="PANTHER" id="PTHR43657:SF1">
    <property type="entry name" value="ALTERED INHERITANCE OF MITOCHONDRIA PROTEIN 24, MITOCHONDRIAL"/>
    <property type="match status" value="1"/>
</dbReference>
<gene>
    <name evidence="1" type="ORF">IB211_02555c</name>
</gene>
<proteinExistence type="predicted"/>
<organism evidence="1 2">
    <name type="scientific">Intestinimonas butyriciproducens</name>
    <dbReference type="NCBI Taxonomy" id="1297617"/>
    <lineage>
        <taxon>Bacteria</taxon>
        <taxon>Bacillati</taxon>
        <taxon>Bacillota</taxon>
        <taxon>Clostridia</taxon>
        <taxon>Eubacteriales</taxon>
        <taxon>Intestinimonas</taxon>
    </lineage>
</organism>
<dbReference type="InterPro" id="IPR036983">
    <property type="entry name" value="AIM24_sf"/>
</dbReference>
<dbReference type="eggNOG" id="COG2013">
    <property type="taxonomic scope" value="Bacteria"/>
</dbReference>
<sequence length="226" mass="23676">MKYEIVGEPMPVVICDLNAGESMITEKGSMVWMSPNMEMSTNAGGGIGKAFGRMFSGESMFQNSYTAQKGPGMIAFASSFPGSIKAVEITPERPVVVQKSGFLASEQGVELSIFFQKKGGAGFFGGEGFIMQKLSGRGMAFLEIDGYAVEYELAAGQKMVVDTGNLAMVDATCSIDIQTVKGVKNVLFGGEGLFNTVVTGPGKIILQTMPVSGVAAALAPFFPSGS</sequence>
<dbReference type="PATRIC" id="fig|1297617.4.peg.2628"/>
<dbReference type="KEGG" id="ibu:IB211_02555c"/>